<evidence type="ECO:0000259" key="1">
    <source>
        <dbReference type="Pfam" id="PF17906"/>
    </source>
</evidence>
<dbReference type="Gene3D" id="1.10.10.1450">
    <property type="match status" value="1"/>
</dbReference>
<dbReference type="Proteomes" id="UP000792457">
    <property type="component" value="Unassembled WGS sequence"/>
</dbReference>
<gene>
    <name evidence="2" type="ORF">J437_LFUL000402</name>
</gene>
<name>A0A8K0K309_LADFU</name>
<proteinExistence type="predicted"/>
<dbReference type="Pfam" id="PF17906">
    <property type="entry name" value="HTH_48"/>
    <property type="match status" value="1"/>
</dbReference>
<dbReference type="InterPro" id="IPR041426">
    <property type="entry name" value="Mos1_HTH"/>
</dbReference>
<accession>A0A8K0K309</accession>
<evidence type="ECO:0000313" key="3">
    <source>
        <dbReference type="Proteomes" id="UP000792457"/>
    </source>
</evidence>
<dbReference type="InterPro" id="IPR052709">
    <property type="entry name" value="Transposase-MT_Hybrid"/>
</dbReference>
<feature type="domain" description="Mos1 transposase HTH" evidence="1">
    <location>
        <begin position="4"/>
        <end position="52"/>
    </location>
</feature>
<keyword evidence="3" id="KW-1185">Reference proteome</keyword>
<evidence type="ECO:0000313" key="2">
    <source>
        <dbReference type="EMBL" id="KAG8227394.1"/>
    </source>
</evidence>
<protein>
    <recommendedName>
        <fullName evidence="1">Mos1 transposase HTH domain-containing protein</fullName>
    </recommendedName>
</protein>
<dbReference type="OrthoDB" id="10033972at2759"/>
<comment type="caution">
    <text evidence="2">The sequence shown here is derived from an EMBL/GenBank/DDBJ whole genome shotgun (WGS) entry which is preliminary data.</text>
</comment>
<dbReference type="EMBL" id="KZ308322">
    <property type="protein sequence ID" value="KAG8227394.1"/>
    <property type="molecule type" value="Genomic_DNA"/>
</dbReference>
<dbReference type="PANTHER" id="PTHR46060">
    <property type="entry name" value="MARINER MOS1 TRANSPOSASE-LIKE PROTEIN"/>
    <property type="match status" value="1"/>
</dbReference>
<dbReference type="AlphaFoldDB" id="A0A8K0K309"/>
<organism evidence="2 3">
    <name type="scientific">Ladona fulva</name>
    <name type="common">Scarce chaser dragonfly</name>
    <name type="synonym">Libellula fulva</name>
    <dbReference type="NCBI Taxonomy" id="123851"/>
    <lineage>
        <taxon>Eukaryota</taxon>
        <taxon>Metazoa</taxon>
        <taxon>Ecdysozoa</taxon>
        <taxon>Arthropoda</taxon>
        <taxon>Hexapoda</taxon>
        <taxon>Insecta</taxon>
        <taxon>Pterygota</taxon>
        <taxon>Palaeoptera</taxon>
        <taxon>Odonata</taxon>
        <taxon>Epiprocta</taxon>
        <taxon>Anisoptera</taxon>
        <taxon>Libelluloidea</taxon>
        <taxon>Libellulidae</taxon>
        <taxon>Ladona</taxon>
    </lineage>
</organism>
<dbReference type="PANTHER" id="PTHR46060:SF1">
    <property type="entry name" value="MARINER MOS1 TRANSPOSASE-LIKE PROTEIN"/>
    <property type="match status" value="1"/>
</dbReference>
<reference evidence="2" key="1">
    <citation type="submission" date="2013-04" db="EMBL/GenBank/DDBJ databases">
        <authorList>
            <person name="Qu J."/>
            <person name="Murali S.C."/>
            <person name="Bandaranaike D."/>
            <person name="Bellair M."/>
            <person name="Blankenburg K."/>
            <person name="Chao H."/>
            <person name="Dinh H."/>
            <person name="Doddapaneni H."/>
            <person name="Downs B."/>
            <person name="Dugan-Rocha S."/>
            <person name="Elkadiri S."/>
            <person name="Gnanaolivu R.D."/>
            <person name="Hernandez B."/>
            <person name="Javaid M."/>
            <person name="Jayaseelan J.C."/>
            <person name="Lee S."/>
            <person name="Li M."/>
            <person name="Ming W."/>
            <person name="Munidasa M."/>
            <person name="Muniz J."/>
            <person name="Nguyen L."/>
            <person name="Ongeri F."/>
            <person name="Osuji N."/>
            <person name="Pu L.-L."/>
            <person name="Puazo M."/>
            <person name="Qu C."/>
            <person name="Quiroz J."/>
            <person name="Raj R."/>
            <person name="Weissenberger G."/>
            <person name="Xin Y."/>
            <person name="Zou X."/>
            <person name="Han Y."/>
            <person name="Richards S."/>
            <person name="Worley K."/>
            <person name="Muzny D."/>
            <person name="Gibbs R."/>
        </authorList>
    </citation>
    <scope>NUCLEOTIDE SEQUENCE</scope>
    <source>
        <strain evidence="2">Sampled in the wild</strain>
    </source>
</reference>
<sequence length="68" mass="7902">MTEKRDQRICIKFYLELGHSSVQTICMTNTALDEDSMSDAQIKTWYRHFKNGWESTESDPRSGKPSTN</sequence>
<reference evidence="2" key="2">
    <citation type="submission" date="2017-10" db="EMBL/GenBank/DDBJ databases">
        <title>Ladona fulva Genome sequencing and assembly.</title>
        <authorList>
            <person name="Murali S."/>
            <person name="Richards S."/>
            <person name="Bandaranaike D."/>
            <person name="Bellair M."/>
            <person name="Blankenburg K."/>
            <person name="Chao H."/>
            <person name="Dinh H."/>
            <person name="Doddapaneni H."/>
            <person name="Dugan-Rocha S."/>
            <person name="Elkadiri S."/>
            <person name="Gnanaolivu R."/>
            <person name="Hernandez B."/>
            <person name="Skinner E."/>
            <person name="Javaid M."/>
            <person name="Lee S."/>
            <person name="Li M."/>
            <person name="Ming W."/>
            <person name="Munidasa M."/>
            <person name="Muniz J."/>
            <person name="Nguyen L."/>
            <person name="Hughes D."/>
            <person name="Osuji N."/>
            <person name="Pu L.-L."/>
            <person name="Puazo M."/>
            <person name="Qu C."/>
            <person name="Quiroz J."/>
            <person name="Raj R."/>
            <person name="Weissenberger G."/>
            <person name="Xin Y."/>
            <person name="Zou X."/>
            <person name="Han Y."/>
            <person name="Worley K."/>
            <person name="Muzny D."/>
            <person name="Gibbs R."/>
        </authorList>
    </citation>
    <scope>NUCLEOTIDE SEQUENCE</scope>
    <source>
        <strain evidence="2">Sampled in the wild</strain>
    </source>
</reference>